<sequence>MKTGVWLDKAKAHIVNLYDGKESFTTILSNVEDFKIHGGSGTKFKGGPQDVVQDSKYLEREKHQLKKYFDNIVSEIKKARVIVIFGPAEACYKLDKRLKNHYPDLSKKVKGVYKTDSMTKPQVKAWAKSFFKEKRL</sequence>
<keyword evidence="2" id="KW-1185">Reference proteome</keyword>
<gene>
    <name evidence="1" type="ORF">ACFSR8_00520</name>
</gene>
<evidence type="ECO:0000313" key="2">
    <source>
        <dbReference type="Proteomes" id="UP001597476"/>
    </source>
</evidence>
<accession>A0ABW5T6G6</accession>
<name>A0ABW5T6G6_9FLAO</name>
<proteinExistence type="predicted"/>
<organism evidence="1 2">
    <name type="scientific">Hyunsoonleella rubra</name>
    <dbReference type="NCBI Taxonomy" id="1737062"/>
    <lineage>
        <taxon>Bacteria</taxon>
        <taxon>Pseudomonadati</taxon>
        <taxon>Bacteroidota</taxon>
        <taxon>Flavobacteriia</taxon>
        <taxon>Flavobacteriales</taxon>
        <taxon>Flavobacteriaceae</taxon>
    </lineage>
</organism>
<comment type="caution">
    <text evidence="1">The sequence shown here is derived from an EMBL/GenBank/DDBJ whole genome shotgun (WGS) entry which is preliminary data.</text>
</comment>
<dbReference type="SUPFAM" id="SSF53137">
    <property type="entry name" value="Translational machinery components"/>
    <property type="match status" value="1"/>
</dbReference>
<protein>
    <recommendedName>
        <fullName evidence="3">Host attachment protein</fullName>
    </recommendedName>
</protein>
<reference evidence="2" key="1">
    <citation type="journal article" date="2019" name="Int. J. Syst. Evol. Microbiol.">
        <title>The Global Catalogue of Microorganisms (GCM) 10K type strain sequencing project: providing services to taxonomists for standard genome sequencing and annotation.</title>
        <authorList>
            <consortium name="The Broad Institute Genomics Platform"/>
            <consortium name="The Broad Institute Genome Sequencing Center for Infectious Disease"/>
            <person name="Wu L."/>
            <person name="Ma J."/>
        </authorList>
    </citation>
    <scope>NUCLEOTIDE SEQUENCE [LARGE SCALE GENOMIC DNA]</scope>
    <source>
        <strain evidence="2">KCTC 42398</strain>
    </source>
</reference>
<dbReference type="Proteomes" id="UP001597476">
    <property type="component" value="Unassembled WGS sequence"/>
</dbReference>
<evidence type="ECO:0000313" key="1">
    <source>
        <dbReference type="EMBL" id="MFD2724682.1"/>
    </source>
</evidence>
<dbReference type="RefSeq" id="WP_380287949.1">
    <property type="nucleotide sequence ID" value="NZ_JBHULY010000002.1"/>
</dbReference>
<dbReference type="EMBL" id="JBHULY010000002">
    <property type="protein sequence ID" value="MFD2724682.1"/>
    <property type="molecule type" value="Genomic_DNA"/>
</dbReference>
<evidence type="ECO:0008006" key="3">
    <source>
        <dbReference type="Google" id="ProtNLM"/>
    </source>
</evidence>